<feature type="transmembrane region" description="Helical" evidence="1">
    <location>
        <begin position="45"/>
        <end position="71"/>
    </location>
</feature>
<evidence type="ECO:0000256" key="1">
    <source>
        <dbReference type="SAM" id="Phobius"/>
    </source>
</evidence>
<protein>
    <submittedName>
        <fullName evidence="2">Uncharacterized protein</fullName>
    </submittedName>
</protein>
<gene>
    <name evidence="2" type="ORF">KC571_02220</name>
</gene>
<organism evidence="2 3">
    <name type="scientific">candidate division WWE3 bacterium</name>
    <dbReference type="NCBI Taxonomy" id="2053526"/>
    <lineage>
        <taxon>Bacteria</taxon>
        <taxon>Katanobacteria</taxon>
    </lineage>
</organism>
<keyword evidence="1" id="KW-1133">Transmembrane helix</keyword>
<keyword evidence="1" id="KW-0472">Membrane</keyword>
<name>A0A955LGX0_UNCKA</name>
<evidence type="ECO:0000313" key="3">
    <source>
        <dbReference type="Proteomes" id="UP000701698"/>
    </source>
</evidence>
<keyword evidence="1" id="KW-0812">Transmembrane</keyword>
<dbReference type="EMBL" id="JAGQKX010000044">
    <property type="protein sequence ID" value="MCA9390195.1"/>
    <property type="molecule type" value="Genomic_DNA"/>
</dbReference>
<reference evidence="2" key="1">
    <citation type="submission" date="2020-04" db="EMBL/GenBank/DDBJ databases">
        <authorList>
            <person name="Zhang T."/>
        </authorList>
    </citation>
    <scope>NUCLEOTIDE SEQUENCE</scope>
    <source>
        <strain evidence="2">HKST-UBA01</strain>
    </source>
</reference>
<dbReference type="Proteomes" id="UP000701698">
    <property type="component" value="Unassembled WGS sequence"/>
</dbReference>
<feature type="transmembrane region" description="Helical" evidence="1">
    <location>
        <begin position="83"/>
        <end position="101"/>
    </location>
</feature>
<proteinExistence type="predicted"/>
<accession>A0A955LGX0</accession>
<dbReference type="AlphaFoldDB" id="A0A955LGX0"/>
<reference evidence="2" key="2">
    <citation type="journal article" date="2021" name="Microbiome">
        <title>Successional dynamics and alternative stable states in a saline activated sludge microbial community over 9 years.</title>
        <authorList>
            <person name="Wang Y."/>
            <person name="Ye J."/>
            <person name="Ju F."/>
            <person name="Liu L."/>
            <person name="Boyd J.A."/>
            <person name="Deng Y."/>
            <person name="Parks D.H."/>
            <person name="Jiang X."/>
            <person name="Yin X."/>
            <person name="Woodcroft B.J."/>
            <person name="Tyson G.W."/>
            <person name="Hugenholtz P."/>
            <person name="Polz M.F."/>
            <person name="Zhang T."/>
        </authorList>
    </citation>
    <scope>NUCLEOTIDE SEQUENCE</scope>
    <source>
        <strain evidence="2">HKST-UBA01</strain>
    </source>
</reference>
<feature type="transmembrane region" description="Helical" evidence="1">
    <location>
        <begin position="7"/>
        <end position="25"/>
    </location>
</feature>
<comment type="caution">
    <text evidence="2">The sequence shown here is derived from an EMBL/GenBank/DDBJ whole genome shotgun (WGS) entry which is preliminary data.</text>
</comment>
<evidence type="ECO:0000313" key="2">
    <source>
        <dbReference type="EMBL" id="MCA9390195.1"/>
    </source>
</evidence>
<sequence length="137" mass="15322">MQRYHIPIVILGLVSTFVLYLVYTQRSPFVTGDEVEILVLDTTSIVYFLTALFLTSFSWIAISLYFLYRIINRHGLKRVQTRQSLKIGILAAAGITGMAALKITQALNIVTGLLLWATLAAIVWSTRNASNEMINEA</sequence>